<name>A0AAD8NIE8_TARER</name>
<evidence type="ECO:0000313" key="2">
    <source>
        <dbReference type="Proteomes" id="UP001229421"/>
    </source>
</evidence>
<proteinExistence type="predicted"/>
<dbReference type="AlphaFoldDB" id="A0AAD8NIE8"/>
<comment type="caution">
    <text evidence="1">The sequence shown here is derived from an EMBL/GenBank/DDBJ whole genome shotgun (WGS) entry which is preliminary data.</text>
</comment>
<reference evidence="1" key="1">
    <citation type="journal article" date="2023" name="bioRxiv">
        <title>Improved chromosome-level genome assembly for marigold (Tagetes erecta).</title>
        <authorList>
            <person name="Jiang F."/>
            <person name="Yuan L."/>
            <person name="Wang S."/>
            <person name="Wang H."/>
            <person name="Xu D."/>
            <person name="Wang A."/>
            <person name="Fan W."/>
        </authorList>
    </citation>
    <scope>NUCLEOTIDE SEQUENCE</scope>
    <source>
        <strain evidence="1">WSJ</strain>
        <tissue evidence="1">Leaf</tissue>
    </source>
</reference>
<gene>
    <name evidence="1" type="ORF">QVD17_35638</name>
</gene>
<organism evidence="1 2">
    <name type="scientific">Tagetes erecta</name>
    <name type="common">African marigold</name>
    <dbReference type="NCBI Taxonomy" id="13708"/>
    <lineage>
        <taxon>Eukaryota</taxon>
        <taxon>Viridiplantae</taxon>
        <taxon>Streptophyta</taxon>
        <taxon>Embryophyta</taxon>
        <taxon>Tracheophyta</taxon>
        <taxon>Spermatophyta</taxon>
        <taxon>Magnoliopsida</taxon>
        <taxon>eudicotyledons</taxon>
        <taxon>Gunneridae</taxon>
        <taxon>Pentapetalae</taxon>
        <taxon>asterids</taxon>
        <taxon>campanulids</taxon>
        <taxon>Asterales</taxon>
        <taxon>Asteraceae</taxon>
        <taxon>Asteroideae</taxon>
        <taxon>Heliantheae alliance</taxon>
        <taxon>Tageteae</taxon>
        <taxon>Tagetes</taxon>
    </lineage>
</organism>
<dbReference type="EMBL" id="JAUHHV010000010">
    <property type="protein sequence ID" value="KAK1409113.1"/>
    <property type="molecule type" value="Genomic_DNA"/>
</dbReference>
<dbReference type="Proteomes" id="UP001229421">
    <property type="component" value="Unassembled WGS sequence"/>
</dbReference>
<evidence type="ECO:0000313" key="1">
    <source>
        <dbReference type="EMBL" id="KAK1409113.1"/>
    </source>
</evidence>
<protein>
    <submittedName>
        <fullName evidence="1">Uncharacterized protein</fullName>
    </submittedName>
</protein>
<sequence>MVRGIDAGLQSLQRLLPYLSKDCKMPALSSPALLWEKQRINCWFLLNLSLSASLLNEENKSKSMIR</sequence>
<accession>A0AAD8NIE8</accession>
<keyword evidence="2" id="KW-1185">Reference proteome</keyword>